<dbReference type="EMBL" id="JAPFRF010000010">
    <property type="protein sequence ID" value="KAJ7319986.1"/>
    <property type="molecule type" value="Genomic_DNA"/>
</dbReference>
<dbReference type="AlphaFoldDB" id="A0A9Q1AYJ9"/>
<evidence type="ECO:0000313" key="1">
    <source>
        <dbReference type="EMBL" id="KAJ7319986.1"/>
    </source>
</evidence>
<sequence length="75" mass="7875">ISPLLARNGRTPVVTAECGFGCQMEAPLPKKPSSNHVVKLKRSPLCCVSLTRQSSAVQSKMAGEQTPSIALALSP</sequence>
<comment type="caution">
    <text evidence="1">The sequence shown here is derived from an EMBL/GenBank/DDBJ whole genome shotgun (WGS) entry which is preliminary data.</text>
</comment>
<keyword evidence="2" id="KW-1185">Reference proteome</keyword>
<gene>
    <name evidence="1" type="ORF">JRQ81_019497</name>
</gene>
<reference evidence="1" key="1">
    <citation type="journal article" date="2023" name="DNA Res.">
        <title>Chromosome-level genome assembly of Phrynocephalus forsythii using third-generation DNA sequencing and Hi-C analysis.</title>
        <authorList>
            <person name="Qi Y."/>
            <person name="Zhao W."/>
            <person name="Zhao Y."/>
            <person name="Niu C."/>
            <person name="Cao S."/>
            <person name="Zhang Y."/>
        </authorList>
    </citation>
    <scope>NUCLEOTIDE SEQUENCE</scope>
    <source>
        <tissue evidence="1">Muscle</tissue>
    </source>
</reference>
<accession>A0A9Q1AYJ9</accession>
<proteinExistence type="predicted"/>
<name>A0A9Q1AYJ9_9SAUR</name>
<dbReference type="OrthoDB" id="2414723at2759"/>
<feature type="non-terminal residue" evidence="1">
    <location>
        <position position="1"/>
    </location>
</feature>
<dbReference type="Proteomes" id="UP001142489">
    <property type="component" value="Unassembled WGS sequence"/>
</dbReference>
<protein>
    <submittedName>
        <fullName evidence="1">Uncharacterized protein</fullName>
    </submittedName>
</protein>
<evidence type="ECO:0000313" key="2">
    <source>
        <dbReference type="Proteomes" id="UP001142489"/>
    </source>
</evidence>
<organism evidence="1 2">
    <name type="scientific">Phrynocephalus forsythii</name>
    <dbReference type="NCBI Taxonomy" id="171643"/>
    <lineage>
        <taxon>Eukaryota</taxon>
        <taxon>Metazoa</taxon>
        <taxon>Chordata</taxon>
        <taxon>Craniata</taxon>
        <taxon>Vertebrata</taxon>
        <taxon>Euteleostomi</taxon>
        <taxon>Lepidosauria</taxon>
        <taxon>Squamata</taxon>
        <taxon>Bifurcata</taxon>
        <taxon>Unidentata</taxon>
        <taxon>Episquamata</taxon>
        <taxon>Toxicofera</taxon>
        <taxon>Iguania</taxon>
        <taxon>Acrodonta</taxon>
        <taxon>Agamidae</taxon>
        <taxon>Agaminae</taxon>
        <taxon>Phrynocephalus</taxon>
    </lineage>
</organism>